<proteinExistence type="predicted"/>
<evidence type="ECO:0000313" key="2">
    <source>
        <dbReference type="Proteomes" id="UP001354709"/>
    </source>
</evidence>
<sequence>MPAPPRGPARLTGPRPGAVGLAASLVSPALLRGGRRTSPNVRGAFLGRAPSRDVWGEHFDVGHRTFQLEPGGHADHEAKLCH</sequence>
<name>A0ABU7PXH4_9ACTN</name>
<gene>
    <name evidence="1" type="ORF">V2J94_16860</name>
</gene>
<reference evidence="1 2" key="1">
    <citation type="submission" date="2023-11" db="EMBL/GenBank/DDBJ databases">
        <title>30 novel species of actinomycetes from the DSMZ collection.</title>
        <authorList>
            <person name="Nouioui I."/>
        </authorList>
    </citation>
    <scope>NUCLEOTIDE SEQUENCE [LARGE SCALE GENOMIC DNA]</scope>
    <source>
        <strain evidence="1 2">DSM 41524</strain>
    </source>
</reference>
<comment type="caution">
    <text evidence="1">The sequence shown here is derived from an EMBL/GenBank/DDBJ whole genome shotgun (WGS) entry which is preliminary data.</text>
</comment>
<accession>A0ABU7PXH4</accession>
<dbReference type="Proteomes" id="UP001354709">
    <property type="component" value="Unassembled WGS sequence"/>
</dbReference>
<evidence type="ECO:0000313" key="1">
    <source>
        <dbReference type="EMBL" id="MEE4593543.1"/>
    </source>
</evidence>
<keyword evidence="2" id="KW-1185">Reference proteome</keyword>
<dbReference type="EMBL" id="JAZBJO010000008">
    <property type="protein sequence ID" value="MEE4593543.1"/>
    <property type="molecule type" value="Genomic_DNA"/>
</dbReference>
<protein>
    <submittedName>
        <fullName evidence="1">Uncharacterized protein</fullName>
    </submittedName>
</protein>
<organism evidence="1 2">
    <name type="scientific">Streptomyces asiaticus subsp. ignotus</name>
    <dbReference type="NCBI Taxonomy" id="3098222"/>
    <lineage>
        <taxon>Bacteria</taxon>
        <taxon>Bacillati</taxon>
        <taxon>Actinomycetota</taxon>
        <taxon>Actinomycetes</taxon>
        <taxon>Kitasatosporales</taxon>
        <taxon>Streptomycetaceae</taxon>
        <taxon>Streptomyces</taxon>
        <taxon>Streptomyces violaceusniger group</taxon>
    </lineage>
</organism>